<feature type="non-terminal residue" evidence="1">
    <location>
        <position position="106"/>
    </location>
</feature>
<accession>A0A4Y2QWA1</accession>
<dbReference type="EMBL" id="BGPR01014951">
    <property type="protein sequence ID" value="GBN67399.1"/>
    <property type="molecule type" value="Genomic_DNA"/>
</dbReference>
<reference evidence="1 2" key="1">
    <citation type="journal article" date="2019" name="Sci. Rep.">
        <title>Orb-weaving spider Araneus ventricosus genome elucidates the spidroin gene catalogue.</title>
        <authorList>
            <person name="Kono N."/>
            <person name="Nakamura H."/>
            <person name="Ohtoshi R."/>
            <person name="Moran D.A.P."/>
            <person name="Shinohara A."/>
            <person name="Yoshida Y."/>
            <person name="Fujiwara M."/>
            <person name="Mori M."/>
            <person name="Tomita M."/>
            <person name="Arakawa K."/>
        </authorList>
    </citation>
    <scope>NUCLEOTIDE SEQUENCE [LARGE SCALE GENOMIC DNA]</scope>
</reference>
<comment type="caution">
    <text evidence="1">The sequence shown here is derived from an EMBL/GenBank/DDBJ whole genome shotgun (WGS) entry which is preliminary data.</text>
</comment>
<organism evidence="1 2">
    <name type="scientific">Araneus ventricosus</name>
    <name type="common">Orbweaver spider</name>
    <name type="synonym">Epeira ventricosa</name>
    <dbReference type="NCBI Taxonomy" id="182803"/>
    <lineage>
        <taxon>Eukaryota</taxon>
        <taxon>Metazoa</taxon>
        <taxon>Ecdysozoa</taxon>
        <taxon>Arthropoda</taxon>
        <taxon>Chelicerata</taxon>
        <taxon>Arachnida</taxon>
        <taxon>Araneae</taxon>
        <taxon>Araneomorphae</taxon>
        <taxon>Entelegynae</taxon>
        <taxon>Araneoidea</taxon>
        <taxon>Araneidae</taxon>
        <taxon>Araneus</taxon>
    </lineage>
</organism>
<evidence type="ECO:0000313" key="1">
    <source>
        <dbReference type="EMBL" id="GBN67399.1"/>
    </source>
</evidence>
<dbReference type="Proteomes" id="UP000499080">
    <property type="component" value="Unassembled WGS sequence"/>
</dbReference>
<proteinExistence type="predicted"/>
<gene>
    <name evidence="1" type="ORF">AVEN_23084_1</name>
</gene>
<dbReference type="AlphaFoldDB" id="A0A4Y2QWA1"/>
<sequence>MGLCDGVRSVVFAGSVWSENVWWSEDVSWSWTFCGDVRSMLWLWELCGKRCTCADNAAKKPSALLATLSPLLTCRSGCHVNSIPNIYPHLLSLLRRRHFHGDFTKI</sequence>
<protein>
    <submittedName>
        <fullName evidence="1">Uncharacterized protein</fullName>
    </submittedName>
</protein>
<evidence type="ECO:0000313" key="2">
    <source>
        <dbReference type="Proteomes" id="UP000499080"/>
    </source>
</evidence>
<name>A0A4Y2QWA1_ARAVE</name>
<keyword evidence="2" id="KW-1185">Reference proteome</keyword>